<reference evidence="8 9" key="1">
    <citation type="journal article" date="2008" name="PLoS Genet.">
        <title>Genomic islands in the pathogenic filamentous fungus Aspergillus fumigatus.</title>
        <authorList>
            <person name="Fedorova N.D."/>
            <person name="Khaldi N."/>
            <person name="Joardar V.S."/>
            <person name="Maiti R."/>
            <person name="Amedeo P."/>
            <person name="Anderson M.J."/>
            <person name="Crabtree J."/>
            <person name="Silva J.C."/>
            <person name="Badger J.H."/>
            <person name="Albarraq A."/>
            <person name="Angiuoli S."/>
            <person name="Bussey H."/>
            <person name="Bowyer P."/>
            <person name="Cotty P.J."/>
            <person name="Dyer P.S."/>
            <person name="Egan A."/>
            <person name="Galens K."/>
            <person name="Fraser-Liggett C.M."/>
            <person name="Haas B.J."/>
            <person name="Inman J.M."/>
            <person name="Kent R."/>
            <person name="Lemieux S."/>
            <person name="Malavazi I."/>
            <person name="Orvis J."/>
            <person name="Roemer T."/>
            <person name="Ronning C.M."/>
            <person name="Sundaram J.P."/>
            <person name="Sutton G."/>
            <person name="Turner G."/>
            <person name="Venter J.C."/>
            <person name="White O.R."/>
            <person name="Whitty B.R."/>
            <person name="Youngman P."/>
            <person name="Wolfe K.H."/>
            <person name="Goldman G.H."/>
            <person name="Wortman J.R."/>
            <person name="Jiang B."/>
            <person name="Denning D.W."/>
            <person name="Nierman W.C."/>
        </authorList>
    </citation>
    <scope>NUCLEOTIDE SEQUENCE [LARGE SCALE GENOMIC DNA]</scope>
    <source>
        <strain evidence="9">ATCC 1007 / CBS 513.65 / DSM 816 / NCTC 3887 / NRRL 1</strain>
    </source>
</reference>
<dbReference type="EMBL" id="DS026990">
    <property type="protein sequence ID" value="EAW15204.1"/>
    <property type="molecule type" value="Genomic_DNA"/>
</dbReference>
<evidence type="ECO:0000256" key="6">
    <source>
        <dbReference type="PIRSR" id="PIRSR001221-2"/>
    </source>
</evidence>
<dbReference type="AlphaFoldDB" id="A1C464"/>
<feature type="active site" description="Charge relay system" evidence="5">
    <location>
        <position position="134"/>
    </location>
</feature>
<dbReference type="SUPFAM" id="SSF75304">
    <property type="entry name" value="Amidase signature (AS) enzymes"/>
    <property type="match status" value="1"/>
</dbReference>
<evidence type="ECO:0000256" key="1">
    <source>
        <dbReference type="ARBA" id="ARBA00001311"/>
    </source>
</evidence>
<dbReference type="STRING" id="344612.A1C464"/>
<dbReference type="eggNOG" id="KOG1212">
    <property type="taxonomic scope" value="Eukaryota"/>
</dbReference>
<accession>A1C464</accession>
<evidence type="ECO:0000259" key="7">
    <source>
        <dbReference type="Pfam" id="PF01425"/>
    </source>
</evidence>
<evidence type="ECO:0000313" key="8">
    <source>
        <dbReference type="EMBL" id="EAW15204.1"/>
    </source>
</evidence>
<dbReference type="RefSeq" id="XP_001276630.1">
    <property type="nucleotide sequence ID" value="XM_001276629.1"/>
</dbReference>
<evidence type="ECO:0000256" key="2">
    <source>
        <dbReference type="ARBA" id="ARBA00009199"/>
    </source>
</evidence>
<dbReference type="PIRSF" id="PIRSF001221">
    <property type="entry name" value="Amidase_fungi"/>
    <property type="match status" value="1"/>
</dbReference>
<keyword evidence="4" id="KW-0378">Hydrolase</keyword>
<feature type="domain" description="Amidase" evidence="7">
    <location>
        <begin position="79"/>
        <end position="527"/>
    </location>
</feature>
<feature type="active site" description="Acyl-ester intermediate" evidence="5">
    <location>
        <position position="233"/>
    </location>
</feature>
<dbReference type="InterPro" id="IPR036928">
    <property type="entry name" value="AS_sf"/>
</dbReference>
<proteinExistence type="inferred from homology"/>
<evidence type="ECO:0000256" key="5">
    <source>
        <dbReference type="PIRSR" id="PIRSR001221-1"/>
    </source>
</evidence>
<dbReference type="GO" id="GO:0004040">
    <property type="term" value="F:amidase activity"/>
    <property type="evidence" value="ECO:0007669"/>
    <property type="project" value="UniProtKB-EC"/>
</dbReference>
<dbReference type="Pfam" id="PF01425">
    <property type="entry name" value="Amidase"/>
    <property type="match status" value="1"/>
</dbReference>
<name>A1C464_ASPCL</name>
<dbReference type="EC" id="3.5.1.4" evidence="3"/>
<evidence type="ECO:0000313" key="9">
    <source>
        <dbReference type="Proteomes" id="UP000006701"/>
    </source>
</evidence>
<evidence type="ECO:0000256" key="3">
    <source>
        <dbReference type="ARBA" id="ARBA00012922"/>
    </source>
</evidence>
<feature type="binding site" evidence="6">
    <location>
        <position position="209"/>
    </location>
    <ligand>
        <name>substrate</name>
    </ligand>
</feature>
<feature type="binding site" evidence="6">
    <location>
        <position position="183"/>
    </location>
    <ligand>
        <name>substrate</name>
    </ligand>
</feature>
<sequence>MTIPSWKSIVHRKRADQLKAIPSSWRLSATVLTPPLPDTLETIRTCGILSAQELEWTETNDVAKLLALLASREVSSVQLTTAFCKRAAIAQQMTKCLTEIFFDRALERAKLLDQMLERDGVVTGPLHGLPVSIKDRFDLQGVDSTVGWVGLIGKPAQRSSSIARLLESMGAVLYVKTNIPQSLMMSDSYNHVFGQSINAFNHELISGGSSGGEGALIGARGSILGIGTDIGGSIRIPANLQGLYSICPTTGRVPWDCSFMHQHYLVPPVAGPMARSLSTIECFMRALLDSNPWDVDPGCIPIPWRKELAALPSRKLRVGVVFDDGVVKPQPPISRALREVAAKLKADGHEVLEWNTSLHETTTKLWTKAILADGGTHCKHLCDIVDEPLIEGMVVGTAADQLTLLEREKLEEEKWALQERFLKQWKDSGIDALLMPVTPWVGYRPKTWVKSTQWLGYTAPWNLLNYAAVTVPVTSVDPALDEPDEDWLAHMPRNQSDAFNHAQYDIELVKNMPVCVQIVGGRFGEEKAVAVAKVLDELLHL</sequence>
<dbReference type="InterPro" id="IPR020556">
    <property type="entry name" value="Amidase_CS"/>
</dbReference>
<dbReference type="OMA" id="QGLYSIC"/>
<dbReference type="Proteomes" id="UP000006701">
    <property type="component" value="Unassembled WGS sequence"/>
</dbReference>
<dbReference type="KEGG" id="act:ACLA_058660"/>
<dbReference type="HOGENOM" id="CLU_009600_9_2_1"/>
<dbReference type="OrthoDB" id="6428749at2759"/>
<evidence type="ECO:0000256" key="4">
    <source>
        <dbReference type="ARBA" id="ARBA00022801"/>
    </source>
</evidence>
<dbReference type="InterPro" id="IPR023631">
    <property type="entry name" value="Amidase_dom"/>
</dbReference>
<comment type="similarity">
    <text evidence="2">Belongs to the amidase family.</text>
</comment>
<dbReference type="VEuPathDB" id="FungiDB:ACLA_058660"/>
<dbReference type="Gene3D" id="3.90.1300.10">
    <property type="entry name" value="Amidase signature (AS) domain"/>
    <property type="match status" value="1"/>
</dbReference>
<keyword evidence="9" id="KW-1185">Reference proteome</keyword>
<feature type="active site" description="Charge relay system" evidence="5">
    <location>
        <position position="209"/>
    </location>
</feature>
<dbReference type="GeneID" id="4708769"/>
<gene>
    <name evidence="8" type="ORF">ACLA_058660</name>
</gene>
<comment type="catalytic activity">
    <reaction evidence="1">
        <text>a monocarboxylic acid amide + H2O = a monocarboxylate + NH4(+)</text>
        <dbReference type="Rhea" id="RHEA:12020"/>
        <dbReference type="ChEBI" id="CHEBI:15377"/>
        <dbReference type="ChEBI" id="CHEBI:28938"/>
        <dbReference type="ChEBI" id="CHEBI:35757"/>
        <dbReference type="ChEBI" id="CHEBI:83628"/>
        <dbReference type="EC" id="3.5.1.4"/>
    </reaction>
</comment>
<dbReference type="PANTHER" id="PTHR46072:SF1">
    <property type="entry name" value="AMIDASE"/>
    <property type="match status" value="1"/>
</dbReference>
<feature type="binding site" evidence="6">
    <location>
        <begin position="230"/>
        <end position="233"/>
    </location>
    <ligand>
        <name>substrate</name>
    </ligand>
</feature>
<organism evidence="8 9">
    <name type="scientific">Aspergillus clavatus (strain ATCC 1007 / CBS 513.65 / DSM 816 / NCTC 3887 / NRRL 1 / QM 1276 / 107)</name>
    <dbReference type="NCBI Taxonomy" id="344612"/>
    <lineage>
        <taxon>Eukaryota</taxon>
        <taxon>Fungi</taxon>
        <taxon>Dikarya</taxon>
        <taxon>Ascomycota</taxon>
        <taxon>Pezizomycotina</taxon>
        <taxon>Eurotiomycetes</taxon>
        <taxon>Eurotiomycetidae</taxon>
        <taxon>Eurotiales</taxon>
        <taxon>Aspergillaceae</taxon>
        <taxon>Aspergillus</taxon>
        <taxon>Aspergillus subgen. Fumigati</taxon>
    </lineage>
</organism>
<dbReference type="PROSITE" id="PS00571">
    <property type="entry name" value="AMIDASES"/>
    <property type="match status" value="1"/>
</dbReference>
<protein>
    <recommendedName>
        <fullName evidence="3">amidase</fullName>
        <ecNumber evidence="3">3.5.1.4</ecNumber>
    </recommendedName>
</protein>
<dbReference type="PANTHER" id="PTHR46072">
    <property type="entry name" value="AMIDASE-RELATED-RELATED"/>
    <property type="match status" value="1"/>
</dbReference>